<dbReference type="Gene3D" id="1.10.1740.10">
    <property type="match status" value="1"/>
</dbReference>
<evidence type="ECO:0000256" key="1">
    <source>
        <dbReference type="ARBA" id="ARBA00010641"/>
    </source>
</evidence>
<evidence type="ECO:0000259" key="5">
    <source>
        <dbReference type="Pfam" id="PF07638"/>
    </source>
</evidence>
<dbReference type="OrthoDB" id="128473at2"/>
<evidence type="ECO:0000256" key="2">
    <source>
        <dbReference type="ARBA" id="ARBA00023015"/>
    </source>
</evidence>
<organism evidence="6 7">
    <name type="scientific">Ahniella affigens</name>
    <dbReference type="NCBI Taxonomy" id="2021234"/>
    <lineage>
        <taxon>Bacteria</taxon>
        <taxon>Pseudomonadati</taxon>
        <taxon>Pseudomonadota</taxon>
        <taxon>Gammaproteobacteria</taxon>
        <taxon>Lysobacterales</taxon>
        <taxon>Rhodanobacteraceae</taxon>
        <taxon>Ahniella</taxon>
    </lineage>
</organism>
<keyword evidence="3" id="KW-0731">Sigma factor</keyword>
<evidence type="ECO:0000256" key="3">
    <source>
        <dbReference type="ARBA" id="ARBA00023082"/>
    </source>
</evidence>
<dbReference type="Pfam" id="PF07638">
    <property type="entry name" value="Sigma70_ECF"/>
    <property type="match status" value="1"/>
</dbReference>
<dbReference type="NCBIfam" id="TIGR02999">
    <property type="entry name" value="Sig-70_X6"/>
    <property type="match status" value="1"/>
</dbReference>
<dbReference type="PANTHER" id="PTHR43133">
    <property type="entry name" value="RNA POLYMERASE ECF-TYPE SIGMA FACTO"/>
    <property type="match status" value="1"/>
</dbReference>
<dbReference type="EMBL" id="CP027860">
    <property type="protein sequence ID" value="AVP98809.1"/>
    <property type="molecule type" value="Genomic_DNA"/>
</dbReference>
<gene>
    <name evidence="6" type="ORF">C7S18_17200</name>
</gene>
<dbReference type="AlphaFoldDB" id="A0A2P1PVE1"/>
<dbReference type="PANTHER" id="PTHR43133:SF39">
    <property type="entry name" value="SIMILAR TO RNA POLYMERASE SIGMA-E FACTOR"/>
    <property type="match status" value="1"/>
</dbReference>
<dbReference type="GO" id="GO:0006352">
    <property type="term" value="P:DNA-templated transcription initiation"/>
    <property type="evidence" value="ECO:0007669"/>
    <property type="project" value="InterPro"/>
</dbReference>
<dbReference type="GO" id="GO:0016987">
    <property type="term" value="F:sigma factor activity"/>
    <property type="evidence" value="ECO:0007669"/>
    <property type="project" value="UniProtKB-KW"/>
</dbReference>
<dbReference type="InterPro" id="IPR014284">
    <property type="entry name" value="RNA_pol_sigma-70_dom"/>
</dbReference>
<evidence type="ECO:0000313" key="7">
    <source>
        <dbReference type="Proteomes" id="UP000241074"/>
    </source>
</evidence>
<evidence type="ECO:0000313" key="6">
    <source>
        <dbReference type="EMBL" id="AVP98809.1"/>
    </source>
</evidence>
<sequence>MSVAVSPFTIQSVFDPKQEPLPTMPTDPGVLTAQLQRWREGDGAAMAALSSAVYGELRRLAEQRLRGERGETLQPTSLVNEVFVRLLGADRNIQNRAHFFGLAALHMRAILVDHARARQSEKRGGDVAFVTLSDVSANQLASAEFLELDDALTALGKVDARAAQVVELTYFGGLERDEVATVLDISVSSVFRALRFGQTWLKRELSA</sequence>
<dbReference type="SUPFAM" id="SSF88946">
    <property type="entry name" value="Sigma2 domain of RNA polymerase sigma factors"/>
    <property type="match status" value="1"/>
</dbReference>
<dbReference type="InterPro" id="IPR013325">
    <property type="entry name" value="RNA_pol_sigma_r2"/>
</dbReference>
<reference evidence="6 7" key="1">
    <citation type="submission" date="2018-03" db="EMBL/GenBank/DDBJ databases">
        <title>Ahniella affigens gen. nov., sp. nov., a gammaproteobacterium isolated from sandy soil near a stream.</title>
        <authorList>
            <person name="Ko Y."/>
            <person name="Kim J.-H."/>
        </authorList>
    </citation>
    <scope>NUCLEOTIDE SEQUENCE [LARGE SCALE GENOMIC DNA]</scope>
    <source>
        <strain evidence="6 7">D13</strain>
    </source>
</reference>
<dbReference type="KEGG" id="xba:C7S18_17200"/>
<keyword evidence="4" id="KW-0804">Transcription</keyword>
<dbReference type="InterPro" id="IPR053812">
    <property type="entry name" value="HTH_Sigma70_ECF-like"/>
</dbReference>
<proteinExistence type="inferred from homology"/>
<protein>
    <submittedName>
        <fullName evidence="6">RNA polymerase subunit sigma-70</fullName>
    </submittedName>
</protein>
<dbReference type="Proteomes" id="UP000241074">
    <property type="component" value="Chromosome"/>
</dbReference>
<keyword evidence="2" id="KW-0805">Transcription regulation</keyword>
<dbReference type="InterPro" id="IPR039425">
    <property type="entry name" value="RNA_pol_sigma-70-like"/>
</dbReference>
<dbReference type="InterPro" id="IPR011517">
    <property type="entry name" value="RNA_pol_sigma70_ECF-like"/>
</dbReference>
<dbReference type="NCBIfam" id="TIGR02937">
    <property type="entry name" value="sigma70-ECF"/>
    <property type="match status" value="1"/>
</dbReference>
<accession>A0A2P1PVE1</accession>
<name>A0A2P1PVE1_9GAMM</name>
<dbReference type="InterPro" id="IPR036388">
    <property type="entry name" value="WH-like_DNA-bd_sf"/>
</dbReference>
<reference evidence="6 7" key="2">
    <citation type="submission" date="2018-03" db="EMBL/GenBank/DDBJ databases">
        <authorList>
            <person name="Keele B.F."/>
        </authorList>
    </citation>
    <scope>NUCLEOTIDE SEQUENCE [LARGE SCALE GENOMIC DNA]</scope>
    <source>
        <strain evidence="6 7">D13</strain>
    </source>
</reference>
<comment type="similarity">
    <text evidence="1">Belongs to the sigma-70 factor family. ECF subfamily.</text>
</comment>
<keyword evidence="7" id="KW-1185">Reference proteome</keyword>
<evidence type="ECO:0000256" key="4">
    <source>
        <dbReference type="ARBA" id="ARBA00023163"/>
    </source>
</evidence>
<dbReference type="Gene3D" id="1.10.10.10">
    <property type="entry name" value="Winged helix-like DNA-binding domain superfamily/Winged helix DNA-binding domain"/>
    <property type="match status" value="1"/>
</dbReference>
<dbReference type="SUPFAM" id="SSF88659">
    <property type="entry name" value="Sigma3 and sigma4 domains of RNA polymerase sigma factors"/>
    <property type="match status" value="1"/>
</dbReference>
<feature type="domain" description="RNA polymerase sigma-70 ECF-like HTH" evidence="5">
    <location>
        <begin position="32"/>
        <end position="206"/>
    </location>
</feature>
<dbReference type="InterPro" id="IPR013324">
    <property type="entry name" value="RNA_pol_sigma_r3/r4-like"/>
</dbReference>